<proteinExistence type="predicted"/>
<organism evidence="2 3">
    <name type="scientific">Saccoglossus kowalevskii</name>
    <name type="common">Acorn worm</name>
    <dbReference type="NCBI Taxonomy" id="10224"/>
    <lineage>
        <taxon>Eukaryota</taxon>
        <taxon>Metazoa</taxon>
        <taxon>Hemichordata</taxon>
        <taxon>Enteropneusta</taxon>
        <taxon>Harrimaniidae</taxon>
        <taxon>Saccoglossus</taxon>
    </lineage>
</organism>
<feature type="compositionally biased region" description="Polar residues" evidence="1">
    <location>
        <begin position="544"/>
        <end position="569"/>
    </location>
</feature>
<feature type="compositionally biased region" description="Polar residues" evidence="1">
    <location>
        <begin position="381"/>
        <end position="392"/>
    </location>
</feature>
<feature type="compositionally biased region" description="Basic and acidic residues" evidence="1">
    <location>
        <begin position="41"/>
        <end position="68"/>
    </location>
</feature>
<accession>A0ABM0GNT5</accession>
<evidence type="ECO:0000313" key="2">
    <source>
        <dbReference type="Proteomes" id="UP000694865"/>
    </source>
</evidence>
<feature type="region of interest" description="Disordered" evidence="1">
    <location>
        <begin position="1"/>
        <end position="68"/>
    </location>
</feature>
<feature type="compositionally biased region" description="Basic residues" evidence="1">
    <location>
        <begin position="500"/>
        <end position="521"/>
    </location>
</feature>
<feature type="compositionally biased region" description="Polar residues" evidence="1">
    <location>
        <begin position="135"/>
        <end position="147"/>
    </location>
</feature>
<feature type="compositionally biased region" description="Basic residues" evidence="1">
    <location>
        <begin position="401"/>
        <end position="418"/>
    </location>
</feature>
<feature type="compositionally biased region" description="Basic and acidic residues" evidence="1">
    <location>
        <begin position="234"/>
        <end position="244"/>
    </location>
</feature>
<sequence>MSKSSKTDDMTDSSSDEQLPESIHLDSNVKIQPMKTMTSTNDKKKEIKVESSQTKEKTHPDAKVIEQGEKQIEQPIKMLTTDKHMEVAVTGNKSEMVSDPELKEKPISISHQNESIHQKEEIKNEKDKHDKLQTEVPQNQETESTYMDQTIRLLLNLNGNEEEKLAEDIKGDGENKKSNKTPACISDVTSADVTQVDKEEDDALLCSSKNEQKRETDTTKDNSKIITDSGIHTLKLEENKEKSNKSSRKMSKGSKTDDMTDSSDDEHLSETSDLEHSIKKQLPKITTPKNEKKKDKITKNKEKKKDKKQKGSIKSLDISPEKAASTVGSHELLGENIEMSEKQDDFKKKGVKNKNKKEKKDKKEKKSKLKLLEISEVLSSETPPGSAFSSLESLDEENDKKKKMKNKDKKEKKAKKERKGSLRISKVLSSETSPGSVISSRESLDDQNDKKKKVKNKDKKEKKDKKERKGSLRISKILSSETPPGSVTSSRESLDDQNEKKKKGKNKDKKEKKDKKGKKEKKGSLNISEVLSSETPPGLEKTHTAVTVSTKSLQAAESSQSIHSDFTWTESEEDNKTNLKDSTKYKKRNRKSGKISYRPPNKFRRSGSFSGVSRGLGFTVADGYTRYEGSLTCAYGSDPLIQRHTKNSPNWTRKTMKPSRRTEDKLSRILATRLTNNHSDFDVIGDNQERLENKRMIGSESELPVCVANNNEQEIGNKEVHSNVLLKQCIGANDSITKQEVMFETPTTEDSNIFHCSAANAENGNKQLPEVLHKTSVQDRSYAAQKHQKESQQISDIVAEVPKDEFSSEVLNMWKSIEEKSELEEGRAKSVESEHNKEQPIKVVSNPVASVPDLHITKPGVEADDHTLTRPLSLKPSKLVQRRLKTQNACM</sequence>
<gene>
    <name evidence="3" type="primary">LOC100377920</name>
</gene>
<feature type="region of interest" description="Disordered" evidence="1">
    <location>
        <begin position="91"/>
        <end position="147"/>
    </location>
</feature>
<reference evidence="3" key="1">
    <citation type="submission" date="2025-08" db="UniProtKB">
        <authorList>
            <consortium name="RefSeq"/>
        </authorList>
    </citation>
    <scope>IDENTIFICATION</scope>
    <source>
        <tissue evidence="3">Testes</tissue>
    </source>
</reference>
<dbReference type="GeneID" id="100377920"/>
<feature type="compositionally biased region" description="Basic and acidic residues" evidence="1">
    <location>
        <begin position="289"/>
        <end position="300"/>
    </location>
</feature>
<dbReference type="RefSeq" id="XP_002734053.2">
    <property type="nucleotide sequence ID" value="XM_002734007.2"/>
</dbReference>
<feature type="compositionally biased region" description="Basic residues" evidence="1">
    <location>
        <begin position="450"/>
        <end position="468"/>
    </location>
</feature>
<feature type="compositionally biased region" description="Acidic residues" evidence="1">
    <location>
        <begin position="10"/>
        <end position="19"/>
    </location>
</feature>
<name>A0ABM0GNT5_SACKO</name>
<keyword evidence="2" id="KW-1185">Reference proteome</keyword>
<feature type="compositionally biased region" description="Basic and acidic residues" evidence="1">
    <location>
        <begin position="114"/>
        <end position="133"/>
    </location>
</feature>
<feature type="compositionally biased region" description="Basic and acidic residues" evidence="1">
    <location>
        <begin position="165"/>
        <end position="177"/>
    </location>
</feature>
<feature type="compositionally biased region" description="Basic and acidic residues" evidence="1">
    <location>
        <begin position="339"/>
        <end position="348"/>
    </location>
</feature>
<feature type="compositionally biased region" description="Polar residues" evidence="1">
    <location>
        <begin position="525"/>
        <end position="535"/>
    </location>
</feature>
<feature type="compositionally biased region" description="Basic and acidic residues" evidence="1">
    <location>
        <begin position="574"/>
        <end position="584"/>
    </location>
</feature>
<feature type="compositionally biased region" description="Polar residues" evidence="1">
    <location>
        <begin position="427"/>
        <end position="441"/>
    </location>
</feature>
<dbReference type="Proteomes" id="UP000694865">
    <property type="component" value="Unplaced"/>
</dbReference>
<feature type="compositionally biased region" description="Basic residues" evidence="1">
    <location>
        <begin position="301"/>
        <end position="311"/>
    </location>
</feature>
<feature type="compositionally biased region" description="Polar residues" evidence="1">
    <location>
        <begin position="477"/>
        <end position="491"/>
    </location>
</feature>
<feature type="compositionally biased region" description="Basic and acidic residues" evidence="1">
    <location>
        <begin position="210"/>
        <end position="223"/>
    </location>
</feature>
<feature type="region of interest" description="Disordered" evidence="1">
    <location>
        <begin position="644"/>
        <end position="663"/>
    </location>
</feature>
<evidence type="ECO:0000313" key="3">
    <source>
        <dbReference type="RefSeq" id="XP_002734053.2"/>
    </source>
</evidence>
<feature type="region of interest" description="Disordered" evidence="1">
    <location>
        <begin position="165"/>
        <end position="608"/>
    </location>
</feature>
<protein>
    <submittedName>
        <fullName evidence="3">Myosin-9-like</fullName>
    </submittedName>
</protein>
<feature type="compositionally biased region" description="Basic and acidic residues" evidence="1">
    <location>
        <begin position="265"/>
        <end position="278"/>
    </location>
</feature>
<evidence type="ECO:0000256" key="1">
    <source>
        <dbReference type="SAM" id="MobiDB-lite"/>
    </source>
</evidence>
<feature type="compositionally biased region" description="Basic residues" evidence="1">
    <location>
        <begin position="349"/>
        <end position="369"/>
    </location>
</feature>